<evidence type="ECO:0000256" key="1">
    <source>
        <dbReference type="SAM" id="Coils"/>
    </source>
</evidence>
<feature type="compositionally biased region" description="Polar residues" evidence="2">
    <location>
        <begin position="1024"/>
        <end position="1033"/>
    </location>
</feature>
<keyword evidence="1" id="KW-0175">Coiled coil</keyword>
<organism evidence="3 4">
    <name type="scientific">Elysia chlorotica</name>
    <name type="common">Eastern emerald elysia</name>
    <name type="synonym">Sea slug</name>
    <dbReference type="NCBI Taxonomy" id="188477"/>
    <lineage>
        <taxon>Eukaryota</taxon>
        <taxon>Metazoa</taxon>
        <taxon>Spiralia</taxon>
        <taxon>Lophotrochozoa</taxon>
        <taxon>Mollusca</taxon>
        <taxon>Gastropoda</taxon>
        <taxon>Heterobranchia</taxon>
        <taxon>Euthyneura</taxon>
        <taxon>Panpulmonata</taxon>
        <taxon>Sacoglossa</taxon>
        <taxon>Placobranchoidea</taxon>
        <taxon>Plakobranchidae</taxon>
        <taxon>Elysia</taxon>
    </lineage>
</organism>
<feature type="compositionally biased region" description="Basic and acidic residues" evidence="2">
    <location>
        <begin position="658"/>
        <end position="705"/>
    </location>
</feature>
<feature type="region of interest" description="Disordered" evidence="2">
    <location>
        <begin position="357"/>
        <end position="403"/>
    </location>
</feature>
<name>A0A3S0ZSL6_ELYCH</name>
<feature type="coiled-coil region" evidence="1">
    <location>
        <begin position="425"/>
        <end position="462"/>
    </location>
</feature>
<dbReference type="AlphaFoldDB" id="A0A3S0ZSL6"/>
<feature type="compositionally biased region" description="Polar residues" evidence="2">
    <location>
        <begin position="867"/>
        <end position="876"/>
    </location>
</feature>
<reference evidence="3 4" key="1">
    <citation type="submission" date="2019-01" db="EMBL/GenBank/DDBJ databases">
        <title>A draft genome assembly of the solar-powered sea slug Elysia chlorotica.</title>
        <authorList>
            <person name="Cai H."/>
            <person name="Li Q."/>
            <person name="Fang X."/>
            <person name="Li J."/>
            <person name="Curtis N.E."/>
            <person name="Altenburger A."/>
            <person name="Shibata T."/>
            <person name="Feng M."/>
            <person name="Maeda T."/>
            <person name="Schwartz J.A."/>
            <person name="Shigenobu S."/>
            <person name="Lundholm N."/>
            <person name="Nishiyama T."/>
            <person name="Yang H."/>
            <person name="Hasebe M."/>
            <person name="Li S."/>
            <person name="Pierce S.K."/>
            <person name="Wang J."/>
        </authorList>
    </citation>
    <scope>NUCLEOTIDE SEQUENCE [LARGE SCALE GENOMIC DNA]</scope>
    <source>
        <strain evidence="3">EC2010</strain>
        <tissue evidence="3">Whole organism of an adult</tissue>
    </source>
</reference>
<feature type="compositionally biased region" description="Polar residues" evidence="2">
    <location>
        <begin position="730"/>
        <end position="743"/>
    </location>
</feature>
<evidence type="ECO:0000256" key="2">
    <source>
        <dbReference type="SAM" id="MobiDB-lite"/>
    </source>
</evidence>
<evidence type="ECO:0000313" key="4">
    <source>
        <dbReference type="Proteomes" id="UP000271974"/>
    </source>
</evidence>
<feature type="compositionally biased region" description="Polar residues" evidence="2">
    <location>
        <begin position="806"/>
        <end position="858"/>
    </location>
</feature>
<feature type="compositionally biased region" description="Polar residues" evidence="2">
    <location>
        <begin position="904"/>
        <end position="920"/>
    </location>
</feature>
<feature type="compositionally biased region" description="Basic and acidic residues" evidence="2">
    <location>
        <begin position="259"/>
        <end position="275"/>
    </location>
</feature>
<feature type="region of interest" description="Disordered" evidence="2">
    <location>
        <begin position="183"/>
        <end position="312"/>
    </location>
</feature>
<feature type="compositionally biased region" description="Basic residues" evidence="2">
    <location>
        <begin position="225"/>
        <end position="248"/>
    </location>
</feature>
<feature type="compositionally biased region" description="Polar residues" evidence="2">
    <location>
        <begin position="277"/>
        <end position="288"/>
    </location>
</feature>
<feature type="compositionally biased region" description="Polar residues" evidence="2">
    <location>
        <begin position="638"/>
        <end position="657"/>
    </location>
</feature>
<sequence length="1183" mass="132537">MEFLELRFHRQSLINNNRPRPAWVNDRPGGNQRFHSEPRQRNDGLQSLAPAGAKGNSVAVMSEDGRSILYNSYNRGALNQQGEQVARRQKSLPARKPTVSDRSLNVRKTNSASDKENLQNYRNAKQTVTIYLASPGAKDYELGPETKQVIHGIRTRSHEENYIKSNKFASSWARVRAENLALRDGSPSDMSPTRLSRDESPDSPQRDGSPSKCTDASGGSGGNQGHHRFVLTKPRGRPPNRKHVKPTGKKGPISSYFDDTEKTEIPRRESWEGSKETLGSKSQNTGTLGSDWGEGKMNGVEDEEKGTKRRPAWDNRVNVVTTFQPKVNLRKYESDLTFKPSITTKEEVYMAYTGHDRLNGVEGGAESDDGRYSPLSSDGENSDRSRSNSRSPGRSKERMLNKREARSYLKMTAVYGSDAFKNQRKQWFLDKLALAQEQKAKLEEEMRKAEEKKRVEDRKKQQRQLNYVRDKFRKEQVHRFRTQYVTSRVLEHEQANRHEYGLPEDFDDGFIPNQNDSKGSRSQTESTTNAENSEEMLPNPDTHLNGHISEKGDNALGTYQKRKDKKSHPNVKDIDSSEQQRSSDKKNQPNQNGREEERQKNRQKNEKSWYKSYERTPRADETKPPFDTGNPIKKPPRESTSWKTSTNVKPNVANNNDAGHRKYGKEAKAGGDGRGIKNGTDDKGDDQMKWSSEAENRDKPSRTLKDNNNGIHKTKNQSGRDDNIKDQISAAGNGQIVNGNQAGLSDAKQVHSDNGGKGINRGKKDTGPSLPHTKSHADPDNSKDKKDNAPYIFTGHFRQEADSTYHKINTNVQDKNSVQKSGESPSISNTEESDKTQSVPKTSTTDVPQIDKSGNMNAKNLDKLEQKNPNVPSSVQRHMVQNLINKSKVTNETNTKDSHDLKATSPQNKSRPSNQSNRQKAQSKRKPSPIGPSDSKKSSDHIPAKPSAIALLHVLEEAKPPERKHSVQTVQTLPSIPQSSVKPIPDDKTTNAHSQREEHAPDNRSPNDISSKTVQQRPKEQQSQRKASVTDQGMTGRRATTSSGRSTAAAAGAKKKPRGNSGLAHQMFDVNRGPTWNPHQKMPKMEGIDTVVIETKDGKGNVVKQKKHVKSVVKDAEKLLNAPVEVDAVRKRPPSKRSFRAASPDVTLGSDFDVDDDEEEAVGDIFERLRKKYNIQIDSDEDD</sequence>
<feature type="compositionally biased region" description="Low complexity" evidence="2">
    <location>
        <begin position="1036"/>
        <end position="1052"/>
    </location>
</feature>
<feature type="compositionally biased region" description="Polar residues" evidence="2">
    <location>
        <begin position="882"/>
        <end position="893"/>
    </location>
</feature>
<feature type="compositionally biased region" description="Basic and acidic residues" evidence="2">
    <location>
        <begin position="581"/>
        <end position="624"/>
    </location>
</feature>
<feature type="compositionally biased region" description="Basic residues" evidence="2">
    <location>
        <begin position="560"/>
        <end position="569"/>
    </location>
</feature>
<gene>
    <name evidence="3" type="ORF">EGW08_006391</name>
</gene>
<evidence type="ECO:0000313" key="3">
    <source>
        <dbReference type="EMBL" id="RUS85839.1"/>
    </source>
</evidence>
<feature type="compositionally biased region" description="Polar residues" evidence="2">
    <location>
        <begin position="202"/>
        <end position="214"/>
    </location>
</feature>
<feature type="compositionally biased region" description="Basic and acidic residues" evidence="2">
    <location>
        <begin position="394"/>
        <end position="403"/>
    </location>
</feature>
<feature type="region of interest" description="Disordered" evidence="2">
    <location>
        <begin position="1130"/>
        <end position="1154"/>
    </location>
</feature>
<feature type="compositionally biased region" description="Basic and acidic residues" evidence="2">
    <location>
        <begin position="984"/>
        <end position="1002"/>
    </location>
</feature>
<comment type="caution">
    <text evidence="3">The sequence shown here is derived from an EMBL/GenBank/DDBJ whole genome shotgun (WGS) entry which is preliminary data.</text>
</comment>
<dbReference type="Proteomes" id="UP000271974">
    <property type="component" value="Unassembled WGS sequence"/>
</dbReference>
<feature type="region of interest" description="Disordered" evidence="2">
    <location>
        <begin position="17"/>
        <end position="53"/>
    </location>
</feature>
<proteinExistence type="predicted"/>
<feature type="compositionally biased region" description="Polar residues" evidence="2">
    <location>
        <begin position="967"/>
        <end position="981"/>
    </location>
</feature>
<dbReference type="EMBL" id="RQTK01000158">
    <property type="protein sequence ID" value="RUS85839.1"/>
    <property type="molecule type" value="Genomic_DNA"/>
</dbReference>
<dbReference type="OrthoDB" id="6144889at2759"/>
<feature type="compositionally biased region" description="Polar residues" evidence="2">
    <location>
        <begin position="512"/>
        <end position="523"/>
    </location>
</feature>
<feature type="region of interest" description="Disordered" evidence="2">
    <location>
        <begin position="500"/>
        <end position="1065"/>
    </location>
</feature>
<keyword evidence="4" id="KW-1185">Reference proteome</keyword>
<feature type="compositionally biased region" description="Basic and acidic residues" evidence="2">
    <location>
        <begin position="954"/>
        <end position="965"/>
    </location>
</feature>
<feature type="compositionally biased region" description="Polar residues" evidence="2">
    <location>
        <begin position="1004"/>
        <end position="1016"/>
    </location>
</feature>
<accession>A0A3S0ZSL6</accession>
<feature type="compositionally biased region" description="Basic and acidic residues" evidence="2">
    <location>
        <begin position="934"/>
        <end position="943"/>
    </location>
</feature>
<protein>
    <submittedName>
        <fullName evidence="3">Uncharacterized protein</fullName>
    </submittedName>
</protein>
<feature type="compositionally biased region" description="Basic and acidic residues" evidence="2">
    <location>
        <begin position="775"/>
        <end position="788"/>
    </location>
</feature>